<dbReference type="AlphaFoldDB" id="A0A1C4ZJP1"/>
<accession>A0A1C4ZJP1</accession>
<proteinExistence type="predicted"/>
<name>A0A1C4ZJP1_MICVI</name>
<protein>
    <submittedName>
        <fullName evidence="2">Uncharacterized protein</fullName>
    </submittedName>
</protein>
<dbReference type="RefSeq" id="WP_197698310.1">
    <property type="nucleotide sequence ID" value="NZ_LT607411.1"/>
</dbReference>
<evidence type="ECO:0000256" key="1">
    <source>
        <dbReference type="SAM" id="MobiDB-lite"/>
    </source>
</evidence>
<evidence type="ECO:0000313" key="2">
    <source>
        <dbReference type="EMBL" id="SCF33290.1"/>
    </source>
</evidence>
<reference evidence="3" key="1">
    <citation type="submission" date="2016-06" db="EMBL/GenBank/DDBJ databases">
        <authorList>
            <person name="Varghese N."/>
            <person name="Submissions Spin"/>
        </authorList>
    </citation>
    <scope>NUCLEOTIDE SEQUENCE [LARGE SCALE GENOMIC DNA]</scope>
    <source>
        <strain evidence="3">DSM 43909</strain>
    </source>
</reference>
<feature type="region of interest" description="Disordered" evidence="1">
    <location>
        <begin position="1"/>
        <end position="22"/>
    </location>
</feature>
<sequence length="92" mass="10181">MSSEPEPEPGLAPEHMGPRYQGDPIMLTVDGEEFRIRVRAGQPGSYDFDWLSGPHAYGFGHYGPAALSRSELEEAIRRFLADIDPTTGYLAE</sequence>
<gene>
    <name evidence="2" type="ORF">GA0074695_5718</name>
</gene>
<dbReference type="Proteomes" id="UP000198242">
    <property type="component" value="Chromosome I"/>
</dbReference>
<keyword evidence="3" id="KW-1185">Reference proteome</keyword>
<dbReference type="EMBL" id="LT607411">
    <property type="protein sequence ID" value="SCF33290.1"/>
    <property type="molecule type" value="Genomic_DNA"/>
</dbReference>
<organism evidence="2 3">
    <name type="scientific">Micromonospora viridifaciens</name>
    <dbReference type="NCBI Taxonomy" id="1881"/>
    <lineage>
        <taxon>Bacteria</taxon>
        <taxon>Bacillati</taxon>
        <taxon>Actinomycetota</taxon>
        <taxon>Actinomycetes</taxon>
        <taxon>Micromonosporales</taxon>
        <taxon>Micromonosporaceae</taxon>
        <taxon>Micromonospora</taxon>
    </lineage>
</organism>
<evidence type="ECO:0000313" key="3">
    <source>
        <dbReference type="Proteomes" id="UP000198242"/>
    </source>
</evidence>